<dbReference type="GO" id="GO:0004497">
    <property type="term" value="F:monooxygenase activity"/>
    <property type="evidence" value="ECO:0007669"/>
    <property type="project" value="UniProtKB-KW"/>
</dbReference>
<dbReference type="InterPro" id="IPR005103">
    <property type="entry name" value="AA9_LPMO"/>
</dbReference>
<comment type="catalytic activity">
    <reaction evidence="14">
        <text>[(1-&gt;4)-beta-D-glucosyl]n+m + reduced acceptor + O2 = 4-dehydro-beta-D-glucosyl-[(1-&gt;4)-beta-D-glucosyl]n-1 + [(1-&gt;4)-beta-D-glucosyl]m + acceptor + H2O.</text>
        <dbReference type="EC" id="1.14.99.56"/>
    </reaction>
</comment>
<dbReference type="GO" id="GO:0030245">
    <property type="term" value="P:cellulose catabolic process"/>
    <property type="evidence" value="ECO:0007669"/>
    <property type="project" value="UniProtKB-KW"/>
</dbReference>
<keyword evidence="11" id="KW-0119">Carbohydrate metabolism</keyword>
<comment type="subcellular location">
    <subcellularLocation>
        <location evidence="2">Secreted</location>
    </subcellularLocation>
</comment>
<evidence type="ECO:0000256" key="2">
    <source>
        <dbReference type="ARBA" id="ARBA00004613"/>
    </source>
</evidence>
<keyword evidence="9" id="KW-0503">Monooxygenase</keyword>
<dbReference type="GO" id="GO:0016787">
    <property type="term" value="F:hydrolase activity"/>
    <property type="evidence" value="ECO:0007669"/>
    <property type="project" value="UniProtKB-KW"/>
</dbReference>
<feature type="non-terminal residue" evidence="17">
    <location>
        <position position="253"/>
    </location>
</feature>
<accession>A0AA39YDD2</accession>
<comment type="cofactor">
    <cofactor evidence="1">
        <name>Cu(2+)</name>
        <dbReference type="ChEBI" id="CHEBI:29036"/>
    </cofactor>
</comment>
<dbReference type="AlphaFoldDB" id="A0AA39YDD2"/>
<keyword evidence="10" id="KW-1015">Disulfide bond</keyword>
<evidence type="ECO:0000256" key="15">
    <source>
        <dbReference type="ARBA" id="ARBA00047174"/>
    </source>
</evidence>
<evidence type="ECO:0000256" key="9">
    <source>
        <dbReference type="ARBA" id="ARBA00023033"/>
    </source>
</evidence>
<protein>
    <recommendedName>
        <fullName evidence="15">lytic cellulose monooxygenase (C4-dehydrogenating)</fullName>
        <ecNumber evidence="15">1.14.99.56</ecNumber>
    </recommendedName>
</protein>
<evidence type="ECO:0000256" key="8">
    <source>
        <dbReference type="ARBA" id="ARBA00023008"/>
    </source>
</evidence>
<evidence type="ECO:0000256" key="13">
    <source>
        <dbReference type="ARBA" id="ARBA00044502"/>
    </source>
</evidence>
<keyword evidence="12" id="KW-0624">Polysaccharide degradation</keyword>
<sequence length="253" mass="27912">DVHGILIVNGTAAPEWRYILDVRAPSANEADYPEWSQAYKIPPIIGPDNENVTCGRAAFLAAPRTETADIVAGSEVGFRVSADGYGVRDGVFSPPIDTMKYPNFWHPGPALVYLSRAPNDDLQNYKGDGDWFKIAYAGPLDDTHWSIWPSVSEFNFTIPKTTPPGKYLMRFENIFPTNTNLGYQQFYVNCAFVNIMGPGGGTPTEFIKFPGGYQPEDPGLLVPPDQDYMGGPVKVQDLKLMQYKPPGPTVWTG</sequence>
<dbReference type="GO" id="GO:0005576">
    <property type="term" value="C:extracellular region"/>
    <property type="evidence" value="ECO:0007669"/>
    <property type="project" value="UniProtKB-SubCell"/>
</dbReference>
<dbReference type="GO" id="GO:0046872">
    <property type="term" value="F:metal ion binding"/>
    <property type="evidence" value="ECO:0007669"/>
    <property type="project" value="UniProtKB-KW"/>
</dbReference>
<evidence type="ECO:0000256" key="1">
    <source>
        <dbReference type="ARBA" id="ARBA00001973"/>
    </source>
</evidence>
<dbReference type="Pfam" id="PF03443">
    <property type="entry name" value="AA9"/>
    <property type="match status" value="1"/>
</dbReference>
<dbReference type="Proteomes" id="UP001174936">
    <property type="component" value="Unassembled WGS sequence"/>
</dbReference>
<keyword evidence="6" id="KW-0136">Cellulose degradation</keyword>
<evidence type="ECO:0000256" key="6">
    <source>
        <dbReference type="ARBA" id="ARBA00023001"/>
    </source>
</evidence>
<name>A0AA39YDD2_9PEZI</name>
<evidence type="ECO:0000256" key="4">
    <source>
        <dbReference type="ARBA" id="ARBA00022723"/>
    </source>
</evidence>
<evidence type="ECO:0000313" key="18">
    <source>
        <dbReference type="Proteomes" id="UP001174936"/>
    </source>
</evidence>
<keyword evidence="17" id="KW-0378">Hydrolase</keyword>
<evidence type="ECO:0000256" key="11">
    <source>
        <dbReference type="ARBA" id="ARBA00023277"/>
    </source>
</evidence>
<dbReference type="InterPro" id="IPR049892">
    <property type="entry name" value="AA9"/>
</dbReference>
<comment type="caution">
    <text evidence="17">The sequence shown here is derived from an EMBL/GenBank/DDBJ whole genome shotgun (WGS) entry which is preliminary data.</text>
</comment>
<dbReference type="Gene3D" id="2.70.50.70">
    <property type="match status" value="1"/>
</dbReference>
<keyword evidence="4" id="KW-0479">Metal-binding</keyword>
<dbReference type="PANTHER" id="PTHR33353:SF10">
    <property type="entry name" value="ENDO-BETA-1,4-GLUCANASE D"/>
    <property type="match status" value="1"/>
</dbReference>
<proteinExistence type="inferred from homology"/>
<organism evidence="17 18">
    <name type="scientific">Cercophora newfieldiana</name>
    <dbReference type="NCBI Taxonomy" id="92897"/>
    <lineage>
        <taxon>Eukaryota</taxon>
        <taxon>Fungi</taxon>
        <taxon>Dikarya</taxon>
        <taxon>Ascomycota</taxon>
        <taxon>Pezizomycotina</taxon>
        <taxon>Sordariomycetes</taxon>
        <taxon>Sordariomycetidae</taxon>
        <taxon>Sordariales</taxon>
        <taxon>Lasiosphaeriaceae</taxon>
        <taxon>Cercophora</taxon>
    </lineage>
</organism>
<reference evidence="17" key="1">
    <citation type="submission" date="2023-06" db="EMBL/GenBank/DDBJ databases">
        <title>Genome-scale phylogeny and comparative genomics of the fungal order Sordariales.</title>
        <authorList>
            <consortium name="Lawrence Berkeley National Laboratory"/>
            <person name="Hensen N."/>
            <person name="Bonometti L."/>
            <person name="Westerberg I."/>
            <person name="Brannstrom I.O."/>
            <person name="Guillou S."/>
            <person name="Cros-Aarteil S."/>
            <person name="Calhoun S."/>
            <person name="Haridas S."/>
            <person name="Kuo A."/>
            <person name="Mondo S."/>
            <person name="Pangilinan J."/>
            <person name="Riley R."/>
            <person name="Labutti K."/>
            <person name="Andreopoulos B."/>
            <person name="Lipzen A."/>
            <person name="Chen C."/>
            <person name="Yanf M."/>
            <person name="Daum C."/>
            <person name="Ng V."/>
            <person name="Clum A."/>
            <person name="Steindorff A."/>
            <person name="Ohm R."/>
            <person name="Martin F."/>
            <person name="Silar P."/>
            <person name="Natvig D."/>
            <person name="Lalanne C."/>
            <person name="Gautier V."/>
            <person name="Ament-Velasquez S.L."/>
            <person name="Kruys A."/>
            <person name="Hutchinson M.I."/>
            <person name="Powell A.J."/>
            <person name="Barry K."/>
            <person name="Miller A.N."/>
            <person name="Grigoriev I.V."/>
            <person name="Debuchy R."/>
            <person name="Gladieux P."/>
            <person name="Thoren M.H."/>
            <person name="Johannesson H."/>
        </authorList>
    </citation>
    <scope>NUCLEOTIDE SEQUENCE</scope>
    <source>
        <strain evidence="17">SMH2532-1</strain>
    </source>
</reference>
<evidence type="ECO:0000256" key="7">
    <source>
        <dbReference type="ARBA" id="ARBA00023002"/>
    </source>
</evidence>
<evidence type="ECO:0000256" key="14">
    <source>
        <dbReference type="ARBA" id="ARBA00045077"/>
    </source>
</evidence>
<keyword evidence="5" id="KW-0732">Signal</keyword>
<evidence type="ECO:0000259" key="16">
    <source>
        <dbReference type="Pfam" id="PF03443"/>
    </source>
</evidence>
<dbReference type="EMBL" id="JAULSV010000003">
    <property type="protein sequence ID" value="KAK0649825.1"/>
    <property type="molecule type" value="Genomic_DNA"/>
</dbReference>
<evidence type="ECO:0000256" key="12">
    <source>
        <dbReference type="ARBA" id="ARBA00023326"/>
    </source>
</evidence>
<feature type="domain" description="Auxiliary Activity family 9 catalytic" evidence="16">
    <location>
        <begin position="6"/>
        <end position="223"/>
    </location>
</feature>
<dbReference type="EC" id="1.14.99.56" evidence="15"/>
<evidence type="ECO:0000256" key="3">
    <source>
        <dbReference type="ARBA" id="ARBA00022525"/>
    </source>
</evidence>
<keyword evidence="8" id="KW-0186">Copper</keyword>
<gene>
    <name evidence="17" type="ORF">B0T16DRAFT_325378</name>
</gene>
<keyword evidence="18" id="KW-1185">Reference proteome</keyword>
<evidence type="ECO:0000313" key="17">
    <source>
        <dbReference type="EMBL" id="KAK0649825.1"/>
    </source>
</evidence>
<evidence type="ECO:0000256" key="5">
    <source>
        <dbReference type="ARBA" id="ARBA00022729"/>
    </source>
</evidence>
<keyword evidence="7" id="KW-0560">Oxidoreductase</keyword>
<keyword evidence="3" id="KW-0964">Secreted</keyword>
<comment type="similarity">
    <text evidence="13">Belongs to the polysaccharide monooxygenase AA9 family.</text>
</comment>
<evidence type="ECO:0000256" key="10">
    <source>
        <dbReference type="ARBA" id="ARBA00023157"/>
    </source>
</evidence>
<dbReference type="PANTHER" id="PTHR33353">
    <property type="entry name" value="PUTATIVE (AFU_ORTHOLOGUE AFUA_1G12560)-RELATED"/>
    <property type="match status" value="1"/>
</dbReference>